<feature type="region of interest" description="Disordered" evidence="13">
    <location>
        <begin position="1"/>
        <end position="27"/>
    </location>
</feature>
<evidence type="ECO:0000256" key="11">
    <source>
        <dbReference type="PIRNR" id="PIRNR015919"/>
    </source>
</evidence>
<reference evidence="15" key="1">
    <citation type="submission" date="2021-01" db="EMBL/GenBank/DDBJ databases">
        <title>Adiantum capillus-veneris genome.</title>
        <authorList>
            <person name="Fang Y."/>
            <person name="Liao Q."/>
        </authorList>
    </citation>
    <scope>NUCLEOTIDE SEQUENCE</scope>
    <source>
        <strain evidence="15">H3</strain>
        <tissue evidence="15">Leaf</tissue>
    </source>
</reference>
<accession>A0A9D4UQT6</accession>
<dbReference type="GO" id="GO:0006357">
    <property type="term" value="P:regulation of transcription by RNA polymerase II"/>
    <property type="evidence" value="ECO:0007669"/>
    <property type="project" value="TreeGrafter"/>
</dbReference>
<dbReference type="GO" id="GO:0005675">
    <property type="term" value="C:transcription factor TFIIH holo complex"/>
    <property type="evidence" value="ECO:0007669"/>
    <property type="project" value="UniProtKB-UniRule"/>
</dbReference>
<dbReference type="GO" id="GO:0000439">
    <property type="term" value="C:transcription factor TFIIH core complex"/>
    <property type="evidence" value="ECO:0007669"/>
    <property type="project" value="InterPro"/>
</dbReference>
<keyword evidence="3 11" id="KW-0479">Metal-binding</keyword>
<dbReference type="InterPro" id="IPR036465">
    <property type="entry name" value="vWFA_dom_sf"/>
</dbReference>
<feature type="domain" description="VWFA" evidence="14">
    <location>
        <begin position="81"/>
        <end position="269"/>
    </location>
</feature>
<keyword evidence="8 11" id="KW-0804">Transcription</keyword>
<protein>
    <recommendedName>
        <fullName evidence="11">General transcription factor IIH subunit</fullName>
    </recommendedName>
</protein>
<evidence type="ECO:0000256" key="8">
    <source>
        <dbReference type="ARBA" id="ARBA00023163"/>
    </source>
</evidence>
<dbReference type="PANTHER" id="PTHR12695">
    <property type="entry name" value="GENERAL TRANSCRIPTION FACTOR IIH SUBUNIT 2"/>
    <property type="match status" value="1"/>
</dbReference>
<evidence type="ECO:0000313" key="15">
    <source>
        <dbReference type="EMBL" id="KAI5072230.1"/>
    </source>
</evidence>
<sequence length="450" mass="50085">MASRRPYAEEDDADEDNDAEDGGRGREAWERAYADDRSWEALQEDESGLLRPFDKAEQQRQHRRRIQAAVGTRIQRGIIRYLYLVIDMSRAAAEMDFRPNNIAVVANAVESFIREFFDQNPLSHLGLIIIRNGLAQRLTELSGSPEAHIKALRNNMECGGDSSLQNALDLARGVLTQIPSYGYREVLIVYSALSTCDPGDIMDTLAHCKMAKIRCSLVGLSAEIYICKLLCERTGGIYSVALNENHLKELILEHAPPPPALAESAIASLVRMGFPERSSEEAVALCACHKEVKIGSCYTCPQCRARVCELPTECNICELTLVSSPHLARSYHHLFPVASFEEVVPTVAPSRLPKSCFGCQQDLPVGGSKVTGVRVVCPSNEETSDSEGQLVGMVLDFYRAAAPLMWLHSRAHAERCWQKLWPVLIWVEAVSSEDEVPVQGYTFVYCLHLF</sequence>
<feature type="zinc finger region" description="C4-type" evidence="12">
    <location>
        <begin position="300"/>
        <end position="317"/>
    </location>
</feature>
<dbReference type="GO" id="GO:0006351">
    <property type="term" value="P:DNA-templated transcription"/>
    <property type="evidence" value="ECO:0007669"/>
    <property type="project" value="InterPro"/>
</dbReference>
<evidence type="ECO:0000256" key="12">
    <source>
        <dbReference type="PIRSR" id="PIRSR015919-1"/>
    </source>
</evidence>
<evidence type="ECO:0000256" key="9">
    <source>
        <dbReference type="ARBA" id="ARBA00023204"/>
    </source>
</evidence>
<evidence type="ECO:0000313" key="16">
    <source>
        <dbReference type="Proteomes" id="UP000886520"/>
    </source>
</evidence>
<dbReference type="Gene3D" id="3.40.50.410">
    <property type="entry name" value="von Willebrand factor, type A domain"/>
    <property type="match status" value="1"/>
</dbReference>
<keyword evidence="6 11" id="KW-0862">Zinc</keyword>
<dbReference type="SUPFAM" id="SSF53300">
    <property type="entry name" value="vWA-like"/>
    <property type="match status" value="1"/>
</dbReference>
<evidence type="ECO:0000256" key="13">
    <source>
        <dbReference type="SAM" id="MobiDB-lite"/>
    </source>
</evidence>
<dbReference type="Pfam" id="PF04056">
    <property type="entry name" value="Ssl1"/>
    <property type="match status" value="1"/>
</dbReference>
<evidence type="ECO:0000259" key="14">
    <source>
        <dbReference type="PROSITE" id="PS50234"/>
    </source>
</evidence>
<dbReference type="OrthoDB" id="284275at2759"/>
<comment type="subcellular location">
    <subcellularLocation>
        <location evidence="1 11">Nucleus</location>
    </subcellularLocation>
</comment>
<gene>
    <name evidence="15" type="ORF">GOP47_0012336</name>
</gene>
<keyword evidence="16" id="KW-1185">Reference proteome</keyword>
<dbReference type="PROSITE" id="PS50234">
    <property type="entry name" value="VWFA"/>
    <property type="match status" value="1"/>
</dbReference>
<name>A0A9D4UQT6_ADICA</name>
<feature type="compositionally biased region" description="Acidic residues" evidence="13">
    <location>
        <begin position="9"/>
        <end position="20"/>
    </location>
</feature>
<keyword evidence="9" id="KW-0234">DNA repair</keyword>
<keyword evidence="10 11" id="KW-0539">Nucleus</keyword>
<comment type="similarity">
    <text evidence="2 11">Belongs to the GTF2H2 family.</text>
</comment>
<dbReference type="EMBL" id="JABFUD020000012">
    <property type="protein sequence ID" value="KAI5072230.1"/>
    <property type="molecule type" value="Genomic_DNA"/>
</dbReference>
<keyword evidence="5" id="KW-0863">Zinc-finger</keyword>
<dbReference type="PANTHER" id="PTHR12695:SF2">
    <property type="entry name" value="GENERAL TRANSCRIPTION FACTOR IIH SUBUNIT 2-RELATED"/>
    <property type="match status" value="1"/>
</dbReference>
<dbReference type="SMART" id="SM00327">
    <property type="entry name" value="VWA"/>
    <property type="match status" value="1"/>
</dbReference>
<evidence type="ECO:0000256" key="6">
    <source>
        <dbReference type="ARBA" id="ARBA00022833"/>
    </source>
</evidence>
<dbReference type="PIRSF" id="PIRSF015919">
    <property type="entry name" value="TFIIH_SSL1"/>
    <property type="match status" value="1"/>
</dbReference>
<dbReference type="GO" id="GO:0008270">
    <property type="term" value="F:zinc ion binding"/>
    <property type="evidence" value="ECO:0007669"/>
    <property type="project" value="UniProtKB-UniRule"/>
</dbReference>
<dbReference type="AlphaFoldDB" id="A0A9D4UQT6"/>
<comment type="caution">
    <text evidence="15">The sequence shown here is derived from an EMBL/GenBank/DDBJ whole genome shotgun (WGS) entry which is preliminary data.</text>
</comment>
<dbReference type="GO" id="GO:0006289">
    <property type="term" value="P:nucleotide-excision repair"/>
    <property type="evidence" value="ECO:0007669"/>
    <property type="project" value="UniProtKB-UniRule"/>
</dbReference>
<dbReference type="Proteomes" id="UP000886520">
    <property type="component" value="Chromosome 12"/>
</dbReference>
<evidence type="ECO:0000256" key="5">
    <source>
        <dbReference type="ARBA" id="ARBA00022771"/>
    </source>
</evidence>
<evidence type="ECO:0000256" key="7">
    <source>
        <dbReference type="ARBA" id="ARBA00023015"/>
    </source>
</evidence>
<evidence type="ECO:0000256" key="10">
    <source>
        <dbReference type="ARBA" id="ARBA00023242"/>
    </source>
</evidence>
<dbReference type="InterPro" id="IPR002035">
    <property type="entry name" value="VWF_A"/>
</dbReference>
<dbReference type="InterPro" id="IPR012170">
    <property type="entry name" value="TFIIH_SSL1/p44"/>
</dbReference>
<evidence type="ECO:0000256" key="2">
    <source>
        <dbReference type="ARBA" id="ARBA00006092"/>
    </source>
</evidence>
<dbReference type="NCBIfam" id="TIGR00622">
    <property type="entry name" value="ssl1"/>
    <property type="match status" value="1"/>
</dbReference>
<proteinExistence type="inferred from homology"/>
<keyword evidence="7 11" id="KW-0805">Transcription regulation</keyword>
<evidence type="ECO:0000256" key="4">
    <source>
        <dbReference type="ARBA" id="ARBA00022763"/>
    </source>
</evidence>
<evidence type="ECO:0000256" key="3">
    <source>
        <dbReference type="ARBA" id="ARBA00022723"/>
    </source>
</evidence>
<dbReference type="CDD" id="cd01453">
    <property type="entry name" value="vWA_transcription_factor_IIH_type"/>
    <property type="match status" value="1"/>
</dbReference>
<dbReference type="FunFam" id="3.40.50.410:FF:000015">
    <property type="entry name" value="General transcription factor IIH subunit 2"/>
    <property type="match status" value="1"/>
</dbReference>
<keyword evidence="4" id="KW-0227">DNA damage</keyword>
<organism evidence="15 16">
    <name type="scientific">Adiantum capillus-veneris</name>
    <name type="common">Maidenhair fern</name>
    <dbReference type="NCBI Taxonomy" id="13818"/>
    <lineage>
        <taxon>Eukaryota</taxon>
        <taxon>Viridiplantae</taxon>
        <taxon>Streptophyta</taxon>
        <taxon>Embryophyta</taxon>
        <taxon>Tracheophyta</taxon>
        <taxon>Polypodiopsida</taxon>
        <taxon>Polypodiidae</taxon>
        <taxon>Polypodiales</taxon>
        <taxon>Pteridineae</taxon>
        <taxon>Pteridaceae</taxon>
        <taxon>Vittarioideae</taxon>
        <taxon>Adiantum</taxon>
    </lineage>
</organism>
<dbReference type="InterPro" id="IPR007198">
    <property type="entry name" value="Ssl1-like"/>
</dbReference>
<evidence type="ECO:0000256" key="1">
    <source>
        <dbReference type="ARBA" id="ARBA00004123"/>
    </source>
</evidence>